<dbReference type="Proteomes" id="UP001152320">
    <property type="component" value="Chromosome 20"/>
</dbReference>
<dbReference type="InterPro" id="IPR001965">
    <property type="entry name" value="Znf_PHD"/>
</dbReference>
<gene>
    <name evidence="9" type="ORF">HOLleu_38101</name>
</gene>
<dbReference type="GO" id="GO:0003677">
    <property type="term" value="F:DNA binding"/>
    <property type="evidence" value="ECO:0007669"/>
    <property type="project" value="UniProtKB-KW"/>
</dbReference>
<dbReference type="Gene3D" id="3.30.40.10">
    <property type="entry name" value="Zinc/RING finger domain, C3HC4 (zinc finger)"/>
    <property type="match status" value="1"/>
</dbReference>
<dbReference type="Pfam" id="PF03221">
    <property type="entry name" value="HTH_Tnp_Tc5"/>
    <property type="match status" value="1"/>
</dbReference>
<dbReference type="PANTHER" id="PTHR19303:SF74">
    <property type="entry name" value="POGO TRANSPOSABLE ELEMENT WITH KRAB DOMAIN"/>
    <property type="match status" value="1"/>
</dbReference>
<dbReference type="OrthoDB" id="10043687at2759"/>
<feature type="domain" description="HTH CENPB-type" evidence="8">
    <location>
        <begin position="122"/>
        <end position="197"/>
    </location>
</feature>
<dbReference type="SMART" id="SM00674">
    <property type="entry name" value="CENPB"/>
    <property type="match status" value="1"/>
</dbReference>
<dbReference type="GO" id="GO:0008270">
    <property type="term" value="F:zinc ion binding"/>
    <property type="evidence" value="ECO:0007669"/>
    <property type="project" value="UniProtKB-KW"/>
</dbReference>
<dbReference type="CDD" id="cd15517">
    <property type="entry name" value="PHD_TCF19_like"/>
    <property type="match status" value="1"/>
</dbReference>
<dbReference type="InterPro" id="IPR050863">
    <property type="entry name" value="CenT-Element_Derived"/>
</dbReference>
<evidence type="ECO:0000256" key="5">
    <source>
        <dbReference type="PROSITE-ProRule" id="PRU00146"/>
    </source>
</evidence>
<name>A0A9Q0YI81_HOLLE</name>
<dbReference type="PROSITE" id="PS51253">
    <property type="entry name" value="HTH_CENPB"/>
    <property type="match status" value="1"/>
</dbReference>
<evidence type="ECO:0000259" key="7">
    <source>
        <dbReference type="PROSITE" id="PS50016"/>
    </source>
</evidence>
<accession>A0A9Q0YI81</accession>
<sequence>MRGKTKKRKCQDDRDSPSSKKSKWAKLDLSIPYKRVTCPATINQEMIKHQARKKRVEAVRVYKNRGLNGPLASEKPEMERIRDALSGLIDGTYQSIGDAAKTQNVHYEKIRRRASGEVPWYKRKGRDPYLTLGEERHLARWISTMGKRGFPVSPKQLRDTVENMVNADGRQTPFKNGRPSRSWYKGFLRRNPSIALKPTKMMDRGRAKVTTDDVDKWFNEYACFMSDMDLCDKPNLIYNFDESGFGLSGKPPRFSLGCKDTKGSLPQISAGEGKRQTTVGMCANANGQLLPPFILFKGSVPTSWDPLAGAPPGSLASFTESGWMTQLAFQHWFKDLFIKSIGKERPVVLLLDSHQGHINFDLFKMAEENNVYLYRLLPNATHFLQPLDVGVFGFTKQLWWEQLRKWVREHPNEVASQKVVGRILGKMWENVERPNVIRKSFASAGIYPLNRQAVCNDNTMPSETFATPPPNDSKQKTLKDHVIQTPPKQRKVSPNLQNATVLPSAKPLKHTRRNLINELPFNTNSSKAFDLMKNELLTSCRKLAKKELFHEKKYFKHKNDDADADKCLCPICGRQYRIDTTLCWVGCDGCQAWYHTSCLPVKLVTKRALKRKLWYCPNCKK</sequence>
<evidence type="ECO:0000256" key="3">
    <source>
        <dbReference type="ARBA" id="ARBA00022833"/>
    </source>
</evidence>
<dbReference type="Pfam" id="PF03184">
    <property type="entry name" value="DDE_1"/>
    <property type="match status" value="1"/>
</dbReference>
<dbReference type="SUPFAM" id="SSF57903">
    <property type="entry name" value="FYVE/PHD zinc finger"/>
    <property type="match status" value="1"/>
</dbReference>
<dbReference type="InterPro" id="IPR013083">
    <property type="entry name" value="Znf_RING/FYVE/PHD"/>
</dbReference>
<evidence type="ECO:0000256" key="6">
    <source>
        <dbReference type="SAM" id="MobiDB-lite"/>
    </source>
</evidence>
<comment type="caution">
    <text evidence="9">The sequence shown here is derived from an EMBL/GenBank/DDBJ whole genome shotgun (WGS) entry which is preliminary data.</text>
</comment>
<keyword evidence="3" id="KW-0862">Zinc</keyword>
<dbReference type="Pfam" id="PF00628">
    <property type="entry name" value="PHD"/>
    <property type="match status" value="1"/>
</dbReference>
<evidence type="ECO:0000313" key="9">
    <source>
        <dbReference type="EMBL" id="KAJ8023035.1"/>
    </source>
</evidence>
<dbReference type="PROSITE" id="PS50016">
    <property type="entry name" value="ZF_PHD_2"/>
    <property type="match status" value="1"/>
</dbReference>
<dbReference type="GO" id="GO:0005634">
    <property type="term" value="C:nucleus"/>
    <property type="evidence" value="ECO:0007669"/>
    <property type="project" value="TreeGrafter"/>
</dbReference>
<dbReference type="AlphaFoldDB" id="A0A9Q0YI81"/>
<reference evidence="9" key="1">
    <citation type="submission" date="2021-10" db="EMBL/GenBank/DDBJ databases">
        <title>Tropical sea cucumber genome reveals ecological adaptation and Cuvierian tubules defense mechanism.</title>
        <authorList>
            <person name="Chen T."/>
        </authorList>
    </citation>
    <scope>NUCLEOTIDE SEQUENCE</scope>
    <source>
        <strain evidence="9">Nanhai2018</strain>
        <tissue evidence="9">Muscle</tissue>
    </source>
</reference>
<evidence type="ECO:0000259" key="8">
    <source>
        <dbReference type="PROSITE" id="PS51253"/>
    </source>
</evidence>
<dbReference type="EMBL" id="JAIZAY010000020">
    <property type="protein sequence ID" value="KAJ8023035.1"/>
    <property type="molecule type" value="Genomic_DNA"/>
</dbReference>
<proteinExistence type="predicted"/>
<evidence type="ECO:0000256" key="1">
    <source>
        <dbReference type="ARBA" id="ARBA00022723"/>
    </source>
</evidence>
<feature type="region of interest" description="Disordered" evidence="6">
    <location>
        <begin position="1"/>
        <end position="24"/>
    </location>
</feature>
<organism evidence="9 10">
    <name type="scientific">Holothuria leucospilota</name>
    <name type="common">Black long sea cucumber</name>
    <name type="synonym">Mertensiothuria leucospilota</name>
    <dbReference type="NCBI Taxonomy" id="206669"/>
    <lineage>
        <taxon>Eukaryota</taxon>
        <taxon>Metazoa</taxon>
        <taxon>Echinodermata</taxon>
        <taxon>Eleutherozoa</taxon>
        <taxon>Echinozoa</taxon>
        <taxon>Holothuroidea</taxon>
        <taxon>Aspidochirotacea</taxon>
        <taxon>Aspidochirotida</taxon>
        <taxon>Holothuriidae</taxon>
        <taxon>Holothuria</taxon>
    </lineage>
</organism>
<dbReference type="InterPro" id="IPR006600">
    <property type="entry name" value="HTH_CenpB_DNA-bd_dom"/>
</dbReference>
<keyword evidence="10" id="KW-1185">Reference proteome</keyword>
<dbReference type="InterPro" id="IPR011011">
    <property type="entry name" value="Znf_FYVE_PHD"/>
</dbReference>
<protein>
    <submittedName>
        <fullName evidence="9">Tigger transposable element-derived protein 6</fullName>
    </submittedName>
</protein>
<dbReference type="SMART" id="SM00249">
    <property type="entry name" value="PHD"/>
    <property type="match status" value="1"/>
</dbReference>
<dbReference type="InterPro" id="IPR019787">
    <property type="entry name" value="Znf_PHD-finger"/>
</dbReference>
<evidence type="ECO:0000256" key="4">
    <source>
        <dbReference type="ARBA" id="ARBA00023125"/>
    </source>
</evidence>
<evidence type="ECO:0000313" key="10">
    <source>
        <dbReference type="Proteomes" id="UP001152320"/>
    </source>
</evidence>
<keyword evidence="1" id="KW-0479">Metal-binding</keyword>
<feature type="domain" description="PHD-type" evidence="7">
    <location>
        <begin position="566"/>
        <end position="621"/>
    </location>
</feature>
<evidence type="ECO:0000256" key="2">
    <source>
        <dbReference type="ARBA" id="ARBA00022771"/>
    </source>
</evidence>
<dbReference type="PANTHER" id="PTHR19303">
    <property type="entry name" value="TRANSPOSON"/>
    <property type="match status" value="1"/>
</dbReference>
<keyword evidence="4" id="KW-0238">DNA-binding</keyword>
<keyword evidence="2 5" id="KW-0863">Zinc-finger</keyword>
<dbReference type="InterPro" id="IPR004875">
    <property type="entry name" value="DDE_SF_endonuclease_dom"/>
</dbReference>